<dbReference type="PANTHER" id="PTHR46623:SF6">
    <property type="entry name" value="ALPHA_BETA-HYDROLASES SUPERFAMILY PROTEIN"/>
    <property type="match status" value="1"/>
</dbReference>
<dbReference type="GO" id="GO:0016787">
    <property type="term" value="F:hydrolase activity"/>
    <property type="evidence" value="ECO:0007669"/>
    <property type="project" value="InterPro"/>
</dbReference>
<evidence type="ECO:0000259" key="1">
    <source>
        <dbReference type="Pfam" id="PF01738"/>
    </source>
</evidence>
<gene>
    <name evidence="2" type="ORF">GOEFS_015_00620</name>
</gene>
<reference evidence="2 3" key="1">
    <citation type="submission" date="2011-12" db="EMBL/GenBank/DDBJ databases">
        <title>Whole genome shotgun sequence of Gordonia effusa NBRC 100432.</title>
        <authorList>
            <person name="Yoshida I."/>
            <person name="Takarada H."/>
            <person name="Hosoyama A."/>
            <person name="Tsuchikane K."/>
            <person name="Katsumata H."/>
            <person name="Yamazaki S."/>
            <person name="Fujita N."/>
        </authorList>
    </citation>
    <scope>NUCLEOTIDE SEQUENCE [LARGE SCALE GENOMIC DNA]</scope>
    <source>
        <strain evidence="2 3">NBRC 100432</strain>
    </source>
</reference>
<dbReference type="Pfam" id="PF01738">
    <property type="entry name" value="DLH"/>
    <property type="match status" value="1"/>
</dbReference>
<dbReference type="Gene3D" id="3.40.50.1820">
    <property type="entry name" value="alpha/beta hydrolase"/>
    <property type="match status" value="1"/>
</dbReference>
<name>H0QVI8_9ACTN</name>
<sequence>MADIELSTADGPIKAVLETPQTPGPWGGIVLIHDILGVGVDAENNARMLAEKGYLALAPNLFSRGRVRCIPDIMRSLLLGKGGRAVRDILAARDYLLAQENCNGKVAVVGFCMGGGFALLASPQGFDASAPFYPSTLASYDKILKGACPVVASFGQLDPANIGSHKRLENALDKHGIDHDIKTYAGATHSFANVTPVEPLIRVTGLGYNAEATDDAWSRIFAFFDAHMA</sequence>
<dbReference type="STRING" id="1077974.GOEFS_015_00620"/>
<dbReference type="eggNOG" id="COG0412">
    <property type="taxonomic scope" value="Bacteria"/>
</dbReference>
<dbReference type="Proteomes" id="UP000035034">
    <property type="component" value="Unassembled WGS sequence"/>
</dbReference>
<dbReference type="PANTHER" id="PTHR46623">
    <property type="entry name" value="CARBOXYMETHYLENEBUTENOLIDASE-RELATED"/>
    <property type="match status" value="1"/>
</dbReference>
<organism evidence="2 3">
    <name type="scientific">Gordonia effusa NBRC 100432</name>
    <dbReference type="NCBI Taxonomy" id="1077974"/>
    <lineage>
        <taxon>Bacteria</taxon>
        <taxon>Bacillati</taxon>
        <taxon>Actinomycetota</taxon>
        <taxon>Actinomycetes</taxon>
        <taxon>Mycobacteriales</taxon>
        <taxon>Gordoniaceae</taxon>
        <taxon>Gordonia</taxon>
    </lineage>
</organism>
<dbReference type="InterPro" id="IPR051049">
    <property type="entry name" value="Dienelactone_hydrolase-like"/>
</dbReference>
<dbReference type="AlphaFoldDB" id="H0QVI8"/>
<dbReference type="OrthoDB" id="3208682at2"/>
<accession>H0QVI8</accession>
<feature type="domain" description="Dienelactone hydrolase" evidence="1">
    <location>
        <begin position="13"/>
        <end position="227"/>
    </location>
</feature>
<protein>
    <submittedName>
        <fullName evidence="2">Putative carboxymethylenebutenolidase</fullName>
    </submittedName>
</protein>
<proteinExistence type="predicted"/>
<dbReference type="SUPFAM" id="SSF53474">
    <property type="entry name" value="alpha/beta-Hydrolases"/>
    <property type="match status" value="1"/>
</dbReference>
<evidence type="ECO:0000313" key="3">
    <source>
        <dbReference type="Proteomes" id="UP000035034"/>
    </source>
</evidence>
<evidence type="ECO:0000313" key="2">
    <source>
        <dbReference type="EMBL" id="GAB16865.1"/>
    </source>
</evidence>
<dbReference type="RefSeq" id="WP_007316203.1">
    <property type="nucleotide sequence ID" value="NZ_BAEH01000015.1"/>
</dbReference>
<dbReference type="EMBL" id="BAEH01000015">
    <property type="protein sequence ID" value="GAB16865.1"/>
    <property type="molecule type" value="Genomic_DNA"/>
</dbReference>
<dbReference type="InterPro" id="IPR002925">
    <property type="entry name" value="Dienelactn_hydro"/>
</dbReference>
<keyword evidence="3" id="KW-1185">Reference proteome</keyword>
<comment type="caution">
    <text evidence="2">The sequence shown here is derived from an EMBL/GenBank/DDBJ whole genome shotgun (WGS) entry which is preliminary data.</text>
</comment>
<dbReference type="InterPro" id="IPR029058">
    <property type="entry name" value="AB_hydrolase_fold"/>
</dbReference>